<proteinExistence type="predicted"/>
<gene>
    <name evidence="1" type="ORF">SDC9_194622</name>
</gene>
<protein>
    <submittedName>
        <fullName evidence="1">Uncharacterized protein</fullName>
    </submittedName>
</protein>
<evidence type="ECO:0000313" key="1">
    <source>
        <dbReference type="EMBL" id="MPN47022.1"/>
    </source>
</evidence>
<organism evidence="1">
    <name type="scientific">bioreactor metagenome</name>
    <dbReference type="NCBI Taxonomy" id="1076179"/>
    <lineage>
        <taxon>unclassified sequences</taxon>
        <taxon>metagenomes</taxon>
        <taxon>ecological metagenomes</taxon>
    </lineage>
</organism>
<name>A0A645I8A2_9ZZZZ</name>
<dbReference type="AlphaFoldDB" id="A0A645I8A2"/>
<comment type="caution">
    <text evidence="1">The sequence shown here is derived from an EMBL/GenBank/DDBJ whole genome shotgun (WGS) entry which is preliminary data.</text>
</comment>
<reference evidence="1" key="1">
    <citation type="submission" date="2019-08" db="EMBL/GenBank/DDBJ databases">
        <authorList>
            <person name="Kucharzyk K."/>
            <person name="Murdoch R.W."/>
            <person name="Higgins S."/>
            <person name="Loffler F."/>
        </authorList>
    </citation>
    <scope>NUCLEOTIDE SEQUENCE</scope>
</reference>
<sequence length="153" mass="17554">MDRRAADNKYLHRDFHVSTDVGVSYVGELYGDNGVREYLTVFATRYYSPLVEKTKTIGLKALEDHILNIYEIEEASDAVVTELTENELRVKIAYCPGVKFMKAKGRTPSQWYIELTRTVNMVIADNAGLGFELISYDEDTGAAEYRFFRRSFL</sequence>
<accession>A0A645I8A2</accession>
<dbReference type="EMBL" id="VSSQ01108176">
    <property type="protein sequence ID" value="MPN47022.1"/>
    <property type="molecule type" value="Genomic_DNA"/>
</dbReference>